<reference evidence="3" key="2">
    <citation type="journal article" date="2017" name="Nat. Plants">
        <title>The Aegilops tauschii genome reveals multiple impacts of transposons.</title>
        <authorList>
            <person name="Zhao G."/>
            <person name="Zou C."/>
            <person name="Li K."/>
            <person name="Wang K."/>
            <person name="Li T."/>
            <person name="Gao L."/>
            <person name="Zhang X."/>
            <person name="Wang H."/>
            <person name="Yang Z."/>
            <person name="Liu X."/>
            <person name="Jiang W."/>
            <person name="Mao L."/>
            <person name="Kong X."/>
            <person name="Jiao Y."/>
            <person name="Jia J."/>
        </authorList>
    </citation>
    <scope>NUCLEOTIDE SEQUENCE [LARGE SCALE GENOMIC DNA]</scope>
    <source>
        <strain evidence="3">cv. AL8/78</strain>
    </source>
</reference>
<feature type="compositionally biased region" description="Low complexity" evidence="1">
    <location>
        <begin position="43"/>
        <end position="71"/>
    </location>
</feature>
<dbReference type="Gramene" id="AET5Gv20021900.10">
    <property type="protein sequence ID" value="AET5Gv20021900.10"/>
    <property type="gene ID" value="AET5Gv20021900"/>
</dbReference>
<reference evidence="2" key="3">
    <citation type="journal article" date="2017" name="Nature">
        <title>Genome sequence of the progenitor of the wheat D genome Aegilops tauschii.</title>
        <authorList>
            <person name="Luo M.C."/>
            <person name="Gu Y.Q."/>
            <person name="Puiu D."/>
            <person name="Wang H."/>
            <person name="Twardziok S.O."/>
            <person name="Deal K.R."/>
            <person name="Huo N."/>
            <person name="Zhu T."/>
            <person name="Wang L."/>
            <person name="Wang Y."/>
            <person name="McGuire P.E."/>
            <person name="Liu S."/>
            <person name="Long H."/>
            <person name="Ramasamy R.K."/>
            <person name="Rodriguez J.C."/>
            <person name="Van S.L."/>
            <person name="Yuan L."/>
            <person name="Wang Z."/>
            <person name="Xia Z."/>
            <person name="Xiao L."/>
            <person name="Anderson O.D."/>
            <person name="Ouyang S."/>
            <person name="Liang Y."/>
            <person name="Zimin A.V."/>
            <person name="Pertea G."/>
            <person name="Qi P."/>
            <person name="Bennetzen J.L."/>
            <person name="Dai X."/>
            <person name="Dawson M.W."/>
            <person name="Muller H.G."/>
            <person name="Kugler K."/>
            <person name="Rivarola-Duarte L."/>
            <person name="Spannagl M."/>
            <person name="Mayer K.F.X."/>
            <person name="Lu F.H."/>
            <person name="Bevan M.W."/>
            <person name="Leroy P."/>
            <person name="Li P."/>
            <person name="You F.M."/>
            <person name="Sun Q."/>
            <person name="Liu Z."/>
            <person name="Lyons E."/>
            <person name="Wicker T."/>
            <person name="Salzberg S.L."/>
            <person name="Devos K.M."/>
            <person name="Dvorak J."/>
        </authorList>
    </citation>
    <scope>NUCLEOTIDE SEQUENCE [LARGE SCALE GENOMIC DNA]</scope>
    <source>
        <strain evidence="2">cv. AL8/78</strain>
    </source>
</reference>
<dbReference type="EnsemblPlants" id="AET5Gv20021900.10">
    <property type="protein sequence ID" value="AET5Gv20021900.10"/>
    <property type="gene ID" value="AET5Gv20021900"/>
</dbReference>
<reference evidence="2" key="4">
    <citation type="submission" date="2019-03" db="UniProtKB">
        <authorList>
            <consortium name="EnsemblPlants"/>
        </authorList>
    </citation>
    <scope>IDENTIFICATION</scope>
</reference>
<dbReference type="Proteomes" id="UP000015105">
    <property type="component" value="Chromosome 5D"/>
</dbReference>
<evidence type="ECO:0000313" key="3">
    <source>
        <dbReference type="Proteomes" id="UP000015105"/>
    </source>
</evidence>
<protein>
    <submittedName>
        <fullName evidence="2">Uncharacterized protein</fullName>
    </submittedName>
</protein>
<sequence>TPQCQLPSRPRRQLPSATPTATPSRTIPPSALRRPDHHWPDLQQRPSSQASSTRSPPGSSCSSVSAEGSVRVMMTTRMASNFHQISHDHERRAEEDADPVRRAGGWRGAWRSAPPKQVGPLDLAEHSRSLTSWSSSPWSVLHPRPSGVCFILQAPHGIGKKKNEY</sequence>
<reference evidence="3" key="1">
    <citation type="journal article" date="2014" name="Science">
        <title>Ancient hybridizations among the ancestral genomes of bread wheat.</title>
        <authorList>
            <consortium name="International Wheat Genome Sequencing Consortium,"/>
            <person name="Marcussen T."/>
            <person name="Sandve S.R."/>
            <person name="Heier L."/>
            <person name="Spannagl M."/>
            <person name="Pfeifer M."/>
            <person name="Jakobsen K.S."/>
            <person name="Wulff B.B."/>
            <person name="Steuernagel B."/>
            <person name="Mayer K.F."/>
            <person name="Olsen O.A."/>
        </authorList>
    </citation>
    <scope>NUCLEOTIDE SEQUENCE [LARGE SCALE GENOMIC DNA]</scope>
    <source>
        <strain evidence="3">cv. AL8/78</strain>
    </source>
</reference>
<keyword evidence="3" id="KW-1185">Reference proteome</keyword>
<reference evidence="2" key="5">
    <citation type="journal article" date="2021" name="G3 (Bethesda)">
        <title>Aegilops tauschii genome assembly Aet v5.0 features greater sequence contiguity and improved annotation.</title>
        <authorList>
            <person name="Wang L."/>
            <person name="Zhu T."/>
            <person name="Rodriguez J.C."/>
            <person name="Deal K.R."/>
            <person name="Dubcovsky J."/>
            <person name="McGuire P.E."/>
            <person name="Lux T."/>
            <person name="Spannagl M."/>
            <person name="Mayer K.F.X."/>
            <person name="Baldrich P."/>
            <person name="Meyers B.C."/>
            <person name="Huo N."/>
            <person name="Gu Y.Q."/>
            <person name="Zhou H."/>
            <person name="Devos K.M."/>
            <person name="Bennetzen J.L."/>
            <person name="Unver T."/>
            <person name="Budak H."/>
            <person name="Gulick P.J."/>
            <person name="Galiba G."/>
            <person name="Kalapos B."/>
            <person name="Nelson D.R."/>
            <person name="Li P."/>
            <person name="You F.M."/>
            <person name="Luo M.C."/>
            <person name="Dvorak J."/>
        </authorList>
    </citation>
    <scope>NUCLEOTIDE SEQUENCE [LARGE SCALE GENOMIC DNA]</scope>
    <source>
        <strain evidence="2">cv. AL8/78</strain>
    </source>
</reference>
<feature type="compositionally biased region" description="Low complexity" evidence="1">
    <location>
        <begin position="15"/>
        <end position="31"/>
    </location>
</feature>
<evidence type="ECO:0000313" key="2">
    <source>
        <dbReference type="EnsemblPlants" id="AET5Gv20021900.10"/>
    </source>
</evidence>
<proteinExistence type="predicted"/>
<organism evidence="2 3">
    <name type="scientific">Aegilops tauschii subsp. strangulata</name>
    <name type="common">Goatgrass</name>
    <dbReference type="NCBI Taxonomy" id="200361"/>
    <lineage>
        <taxon>Eukaryota</taxon>
        <taxon>Viridiplantae</taxon>
        <taxon>Streptophyta</taxon>
        <taxon>Embryophyta</taxon>
        <taxon>Tracheophyta</taxon>
        <taxon>Spermatophyta</taxon>
        <taxon>Magnoliopsida</taxon>
        <taxon>Liliopsida</taxon>
        <taxon>Poales</taxon>
        <taxon>Poaceae</taxon>
        <taxon>BOP clade</taxon>
        <taxon>Pooideae</taxon>
        <taxon>Triticodae</taxon>
        <taxon>Triticeae</taxon>
        <taxon>Triticinae</taxon>
        <taxon>Aegilops</taxon>
    </lineage>
</organism>
<dbReference type="AlphaFoldDB" id="A0A453JFQ8"/>
<dbReference type="EnsemblPlants" id="AET5Gv20021900.2">
    <property type="protein sequence ID" value="AET5Gv20021900.2"/>
    <property type="gene ID" value="AET5Gv20021900"/>
</dbReference>
<evidence type="ECO:0000256" key="1">
    <source>
        <dbReference type="SAM" id="MobiDB-lite"/>
    </source>
</evidence>
<feature type="region of interest" description="Disordered" evidence="1">
    <location>
        <begin position="1"/>
        <end position="72"/>
    </location>
</feature>
<name>A0A453JFQ8_AEGTS</name>
<dbReference type="Gramene" id="AET5Gv20021900.2">
    <property type="protein sequence ID" value="AET5Gv20021900.2"/>
    <property type="gene ID" value="AET5Gv20021900"/>
</dbReference>
<accession>A0A453JFQ8</accession>